<dbReference type="AlphaFoldDB" id="A0AAV7HTK5"/>
<evidence type="ECO:0000313" key="1">
    <source>
        <dbReference type="EMBL" id="KAH0471139.1"/>
    </source>
</evidence>
<name>A0AAV7HTK5_DENCH</name>
<organism evidence="1 2">
    <name type="scientific">Dendrobium chrysotoxum</name>
    <name type="common">Orchid</name>
    <dbReference type="NCBI Taxonomy" id="161865"/>
    <lineage>
        <taxon>Eukaryota</taxon>
        <taxon>Viridiplantae</taxon>
        <taxon>Streptophyta</taxon>
        <taxon>Embryophyta</taxon>
        <taxon>Tracheophyta</taxon>
        <taxon>Spermatophyta</taxon>
        <taxon>Magnoliopsida</taxon>
        <taxon>Liliopsida</taxon>
        <taxon>Asparagales</taxon>
        <taxon>Orchidaceae</taxon>
        <taxon>Epidendroideae</taxon>
        <taxon>Malaxideae</taxon>
        <taxon>Dendrobiinae</taxon>
        <taxon>Dendrobium</taxon>
    </lineage>
</organism>
<protein>
    <submittedName>
        <fullName evidence="1">Uncharacterized protein</fullName>
    </submittedName>
</protein>
<dbReference type="EMBL" id="JAGFBR010000001">
    <property type="protein sequence ID" value="KAH0471139.1"/>
    <property type="molecule type" value="Genomic_DNA"/>
</dbReference>
<proteinExistence type="predicted"/>
<accession>A0AAV7HTK5</accession>
<comment type="caution">
    <text evidence="1">The sequence shown here is derived from an EMBL/GenBank/DDBJ whole genome shotgun (WGS) entry which is preliminary data.</text>
</comment>
<dbReference type="Proteomes" id="UP000775213">
    <property type="component" value="Unassembled WGS sequence"/>
</dbReference>
<reference evidence="1 2" key="1">
    <citation type="journal article" date="2021" name="Hortic Res">
        <title>Chromosome-scale assembly of the Dendrobium chrysotoxum genome enhances the understanding of orchid evolution.</title>
        <authorList>
            <person name="Zhang Y."/>
            <person name="Zhang G.Q."/>
            <person name="Zhang D."/>
            <person name="Liu X.D."/>
            <person name="Xu X.Y."/>
            <person name="Sun W.H."/>
            <person name="Yu X."/>
            <person name="Zhu X."/>
            <person name="Wang Z.W."/>
            <person name="Zhao X."/>
            <person name="Zhong W.Y."/>
            <person name="Chen H."/>
            <person name="Yin W.L."/>
            <person name="Huang T."/>
            <person name="Niu S.C."/>
            <person name="Liu Z.J."/>
        </authorList>
    </citation>
    <scope>NUCLEOTIDE SEQUENCE [LARGE SCALE GENOMIC DNA]</scope>
    <source>
        <strain evidence="1">Lindl</strain>
    </source>
</reference>
<sequence>MFFNGFTVTAFGFTAKDGFLEEELPASSSLIKKSVTRQAYCSIQTTLIQTPLQP</sequence>
<evidence type="ECO:0000313" key="2">
    <source>
        <dbReference type="Proteomes" id="UP000775213"/>
    </source>
</evidence>
<gene>
    <name evidence="1" type="ORF">IEQ34_000862</name>
</gene>
<keyword evidence="2" id="KW-1185">Reference proteome</keyword>